<dbReference type="Proteomes" id="UP000500870">
    <property type="component" value="Chromosome 3"/>
</dbReference>
<dbReference type="GO" id="GO:0008713">
    <property type="term" value="F:ADP-heptose-lipopolysaccharide heptosyltransferase activity"/>
    <property type="evidence" value="ECO:0007669"/>
    <property type="project" value="TreeGrafter"/>
</dbReference>
<evidence type="ECO:0000256" key="1">
    <source>
        <dbReference type="ARBA" id="ARBA00022676"/>
    </source>
</evidence>
<keyword evidence="3" id="KW-0812">Transmembrane</keyword>
<dbReference type="InterPro" id="IPR002201">
    <property type="entry name" value="Glyco_trans_9"/>
</dbReference>
<dbReference type="GO" id="GO:0005829">
    <property type="term" value="C:cytosol"/>
    <property type="evidence" value="ECO:0007669"/>
    <property type="project" value="TreeGrafter"/>
</dbReference>
<dbReference type="EMBL" id="CP050899">
    <property type="protein sequence ID" value="QIX24782.1"/>
    <property type="molecule type" value="Genomic_DNA"/>
</dbReference>
<dbReference type="SUPFAM" id="SSF53756">
    <property type="entry name" value="UDP-Glycosyltransferase/glycogen phosphorylase"/>
    <property type="match status" value="1"/>
</dbReference>
<keyword evidence="3" id="KW-0472">Membrane</keyword>
<dbReference type="GO" id="GO:0009244">
    <property type="term" value="P:lipopolysaccharide core region biosynthetic process"/>
    <property type="evidence" value="ECO:0007669"/>
    <property type="project" value="TreeGrafter"/>
</dbReference>
<dbReference type="Gene3D" id="3.40.50.2000">
    <property type="entry name" value="Glycogen Phosphorylase B"/>
    <property type="match status" value="2"/>
</dbReference>
<dbReference type="InterPro" id="IPR051199">
    <property type="entry name" value="LPS_LOS_Heptosyltrfase"/>
</dbReference>
<dbReference type="CDD" id="cd03789">
    <property type="entry name" value="GT9_LPS_heptosyltransferase"/>
    <property type="match status" value="1"/>
</dbReference>
<accession>A0A6H0ZVA2</accession>
<dbReference type="RefSeq" id="WP_157952768.1">
    <property type="nucleotide sequence ID" value="NZ_CP050899.1"/>
</dbReference>
<gene>
    <name evidence="4" type="ORF">FOB41_27365</name>
</gene>
<sequence>MNDTKLSDYRDGYAKWRGTQSSAGLHYLPIFQAVEAGKSGSCTVLVDGVDCSEFSSVNPQIWSLVSVDGSKSEKADAPAALQFDICFKRFSTIDSLENILKSVSEVEPNLMPNGLLIFELKLDRQTAGGEIDEALHRWRYVLDTLDLRILAKILVPYSGVNDRHAQANASIPASTYLTIVVCRVFNVESPFIREMRRAIDDVRAVTQSEILQLTLGPPQGMDRPRMADPDLSEIWEMHHTLQAQASTAEAMIASLSETAISAKDAARRLLKTERRVLALRKQTSLFLPITYPWSVFAGLVIALLKKRKERRKKKRITGEVSNELGSLTGTFDKGVVVERRGVLGKDGFSSNPKILILKLDHIGDFFLSLPAIDLLKKAWPTAEITIVCSPTNGDLARASGHFDNVIEFKFSAEMSQEVEKAKLENYAQIKALVTDRYDLAIDLRHDPDTRPLLMFVQAKVKAGFQGVDRHYTPLSISLPEMEAPRGTYKNAHNVHRLMLLSSHVVNTLKGFDPAAILSDLVTSGSYAGPVAGSRYIIIAPGGGTLAKKWSPSKFAALSQKFVHEHGYKIVIVGGKAEAEYSNEILNAVPNESVTDLVGKLSLVDLASVISKADFFVGTDTGATHLSALIGVPTIVVFSGVADHNIWEPLGKSVCIVRKPIACAPCHIARIEECVALHKCMKDIEVEDVYRAFLHISEFDGVVGETQN</sequence>
<dbReference type="Pfam" id="PF01075">
    <property type="entry name" value="Glyco_transf_9"/>
    <property type="match status" value="1"/>
</dbReference>
<evidence type="ECO:0000313" key="4">
    <source>
        <dbReference type="EMBL" id="QIX24782.1"/>
    </source>
</evidence>
<protein>
    <submittedName>
        <fullName evidence="4">Glycosyltransferase family 9 protein</fullName>
    </submittedName>
</protein>
<organism evidence="4 5">
    <name type="scientific">Agrobacterium pusense</name>
    <dbReference type="NCBI Taxonomy" id="648995"/>
    <lineage>
        <taxon>Bacteria</taxon>
        <taxon>Pseudomonadati</taxon>
        <taxon>Pseudomonadota</taxon>
        <taxon>Alphaproteobacteria</taxon>
        <taxon>Hyphomicrobiales</taxon>
        <taxon>Rhizobiaceae</taxon>
        <taxon>Rhizobium/Agrobacterium group</taxon>
        <taxon>Agrobacterium</taxon>
    </lineage>
</organism>
<evidence type="ECO:0000256" key="3">
    <source>
        <dbReference type="SAM" id="Phobius"/>
    </source>
</evidence>
<keyword evidence="3" id="KW-1133">Transmembrane helix</keyword>
<evidence type="ECO:0000256" key="2">
    <source>
        <dbReference type="ARBA" id="ARBA00022679"/>
    </source>
</evidence>
<proteinExistence type="predicted"/>
<reference evidence="4 5" key="1">
    <citation type="submission" date="2020-04" db="EMBL/GenBank/DDBJ databases">
        <title>FDA dAtabase for Regulatory Grade micrObial Sequences (FDA-ARGOS): Supporting development and validation of Infectious Disease Dx tests.</title>
        <authorList>
            <person name="Sciortino C."/>
            <person name="Tallon L."/>
            <person name="Sadzewicz L."/>
            <person name="Vavikolanu K."/>
            <person name="Mehta A."/>
            <person name="Aluvathingal J."/>
            <person name="Nadendla S."/>
            <person name="Nandy P."/>
            <person name="Geyer C."/>
            <person name="Yan Y."/>
            <person name="Sichtig H."/>
        </authorList>
    </citation>
    <scope>NUCLEOTIDE SEQUENCE [LARGE SCALE GENOMIC DNA]</scope>
    <source>
        <strain evidence="4 5">FDAARGOS_633</strain>
    </source>
</reference>
<keyword evidence="1" id="KW-0328">Glycosyltransferase</keyword>
<dbReference type="PANTHER" id="PTHR30160">
    <property type="entry name" value="TETRAACYLDISACCHARIDE 4'-KINASE-RELATED"/>
    <property type="match status" value="1"/>
</dbReference>
<feature type="transmembrane region" description="Helical" evidence="3">
    <location>
        <begin position="285"/>
        <end position="304"/>
    </location>
</feature>
<keyword evidence="2 4" id="KW-0808">Transferase</keyword>
<evidence type="ECO:0000313" key="5">
    <source>
        <dbReference type="Proteomes" id="UP000500870"/>
    </source>
</evidence>
<dbReference type="AlphaFoldDB" id="A0A6H0ZVA2"/>
<name>A0A6H0ZVA2_9HYPH</name>